<dbReference type="InterPro" id="IPR011989">
    <property type="entry name" value="ARM-like"/>
</dbReference>
<evidence type="ECO:0000256" key="4">
    <source>
        <dbReference type="ARBA" id="ARBA00022448"/>
    </source>
</evidence>
<dbReference type="GO" id="GO:0006606">
    <property type="term" value="P:protein import into nucleus"/>
    <property type="evidence" value="ECO:0007669"/>
    <property type="project" value="TreeGrafter"/>
</dbReference>
<dbReference type="GO" id="GO:0005635">
    <property type="term" value="C:nuclear envelope"/>
    <property type="evidence" value="ECO:0007669"/>
    <property type="project" value="TreeGrafter"/>
</dbReference>
<proteinExistence type="inferred from homology"/>
<dbReference type="OrthoDB" id="3268246at2759"/>
<dbReference type="EMBL" id="JAADJZ010000001">
    <property type="protein sequence ID" value="KAF2878532.1"/>
    <property type="molecule type" value="Genomic_DNA"/>
</dbReference>
<dbReference type="InterPro" id="IPR005043">
    <property type="entry name" value="XPO2_C"/>
</dbReference>
<evidence type="ECO:0000256" key="2">
    <source>
        <dbReference type="ARBA" id="ARBA00004496"/>
    </source>
</evidence>
<keyword evidence="6" id="KW-0653">Protein transport</keyword>
<dbReference type="Gene3D" id="1.25.10.10">
    <property type="entry name" value="Leucine-rich Repeat Variant"/>
    <property type="match status" value="1"/>
</dbReference>
<evidence type="ECO:0000256" key="7">
    <source>
        <dbReference type="ARBA" id="ARBA00023242"/>
    </source>
</evidence>
<evidence type="ECO:0000313" key="9">
    <source>
        <dbReference type="EMBL" id="KAF2878532.1"/>
    </source>
</evidence>
<dbReference type="AlphaFoldDB" id="A0A7C8IK73"/>
<dbReference type="PROSITE" id="PS50166">
    <property type="entry name" value="IMPORTIN_B_NT"/>
    <property type="match status" value="1"/>
</dbReference>
<organism evidence="9 10">
    <name type="scientific">Massariosphaeria phaeospora</name>
    <dbReference type="NCBI Taxonomy" id="100035"/>
    <lineage>
        <taxon>Eukaryota</taxon>
        <taxon>Fungi</taxon>
        <taxon>Dikarya</taxon>
        <taxon>Ascomycota</taxon>
        <taxon>Pezizomycotina</taxon>
        <taxon>Dothideomycetes</taxon>
        <taxon>Pleosporomycetidae</taxon>
        <taxon>Pleosporales</taxon>
        <taxon>Pleosporales incertae sedis</taxon>
        <taxon>Massariosphaeria</taxon>
    </lineage>
</organism>
<evidence type="ECO:0000259" key="8">
    <source>
        <dbReference type="PROSITE" id="PS50166"/>
    </source>
</evidence>
<evidence type="ECO:0000313" key="10">
    <source>
        <dbReference type="Proteomes" id="UP000481861"/>
    </source>
</evidence>
<dbReference type="GO" id="GO:0005049">
    <property type="term" value="F:nuclear export signal receptor activity"/>
    <property type="evidence" value="ECO:0007669"/>
    <property type="project" value="TreeGrafter"/>
</dbReference>
<dbReference type="InterPro" id="IPR013713">
    <property type="entry name" value="XPO2_central"/>
</dbReference>
<dbReference type="GO" id="GO:0031267">
    <property type="term" value="F:small GTPase binding"/>
    <property type="evidence" value="ECO:0007669"/>
    <property type="project" value="InterPro"/>
</dbReference>
<reference evidence="9 10" key="1">
    <citation type="submission" date="2020-01" db="EMBL/GenBank/DDBJ databases">
        <authorList>
            <consortium name="DOE Joint Genome Institute"/>
            <person name="Haridas S."/>
            <person name="Albert R."/>
            <person name="Binder M."/>
            <person name="Bloem J."/>
            <person name="Labutti K."/>
            <person name="Salamov A."/>
            <person name="Andreopoulos B."/>
            <person name="Baker S.E."/>
            <person name="Barry K."/>
            <person name="Bills G."/>
            <person name="Bluhm B.H."/>
            <person name="Cannon C."/>
            <person name="Castanera R."/>
            <person name="Culley D.E."/>
            <person name="Daum C."/>
            <person name="Ezra D."/>
            <person name="Gonzalez J.B."/>
            <person name="Henrissat B."/>
            <person name="Kuo A."/>
            <person name="Liang C."/>
            <person name="Lipzen A."/>
            <person name="Lutzoni F."/>
            <person name="Magnuson J."/>
            <person name="Mondo S."/>
            <person name="Nolan M."/>
            <person name="Ohm R."/>
            <person name="Pangilinan J."/>
            <person name="Park H.-J.H."/>
            <person name="Ramirez L."/>
            <person name="Alfaro M."/>
            <person name="Sun H."/>
            <person name="Tritt A."/>
            <person name="Yoshinaga Y."/>
            <person name="Zwiers L.-H.L."/>
            <person name="Turgeon B.G."/>
            <person name="Goodwin S.B."/>
            <person name="Spatafora J.W."/>
            <person name="Crous P.W."/>
            <person name="Grigoriev I.V."/>
        </authorList>
    </citation>
    <scope>NUCLEOTIDE SEQUENCE [LARGE SCALE GENOMIC DNA]</scope>
    <source>
        <strain evidence="9 10">CBS 611.86</strain>
    </source>
</reference>
<comment type="similarity">
    <text evidence="3">Belongs to the XPO2/CSE1 family.</text>
</comment>
<accession>A0A7C8IK73</accession>
<dbReference type="SUPFAM" id="SSF48371">
    <property type="entry name" value="ARM repeat"/>
    <property type="match status" value="1"/>
</dbReference>
<evidence type="ECO:0000256" key="1">
    <source>
        <dbReference type="ARBA" id="ARBA00004123"/>
    </source>
</evidence>
<dbReference type="Pfam" id="PF08506">
    <property type="entry name" value="Cse1"/>
    <property type="match status" value="1"/>
</dbReference>
<dbReference type="Pfam" id="PF03810">
    <property type="entry name" value="IBN_N"/>
    <property type="match status" value="1"/>
</dbReference>
<keyword evidence="5" id="KW-0963">Cytoplasm</keyword>
<name>A0A7C8IK73_9PLEO</name>
<keyword evidence="10" id="KW-1185">Reference proteome</keyword>
<evidence type="ECO:0000256" key="3">
    <source>
        <dbReference type="ARBA" id="ARBA00008669"/>
    </source>
</evidence>
<sequence length="962" mass="108577">MAAVDTTALAQLLQASLDPRHNKQAEAAISQEQAKPNFSLALLQIVATDSYPPTIRLSSALYFKNFITRNWADEDGNHQLPQAEVAAIKRELIGLMVRVPANLQAQLGAVISVIADSDFWERWDTLVDDLVSRLTPDNAIVNNGVLQVAHSIFKRWKPLFRTDPLFTEINHVLTKFGEPFLHLMQTTDTAITNSQGNTDALKSNFATLELIVKIFYDLSFQDLPPIFEDNIAAICTLLHKYLVYDNPALHTTDDSESGILEYVRAGIFEALILYTEKFDDEHFGPQVAQFVDTTWQFLMLVGLETKYDILVSKALQFLTAVAATPHAESFNNQGVMVQVIEKVILPNLALRESDEELFEDEPIEFIRRDLEGSDNDTRRRAATNFLRQLMSRYEDLVTSTAKTYVDHYLRNFARNTHDWKSKDTAVYLFSAIAAKGTATAAQGVLNINPNVNILDFFQNNIAVDLQSANVNPILKVDSIKYIYNFRSQLTPDIWRAAFPLLVSQLGNDNYVIHTYAAIAVERVLFMTDDNRQPIIPRADVVNASKELLSHLFTLITKNSAPEKIQENEFLMKCVMRVLIFVRDGVLPVTDIVLNSLINILMVIRHNPSNPRFQYYLFESIGALIRFAGTARSAELEKRLYEPFAAILSEGIDEFSPYVFQLFSALLMANPAGQLTDYYQALFAIVIKPEVWDMKGNVPALVRLLTSMIPRNVESIVASEKVEPILGIFQKLVSTKANELHSFELVECIISSIPLEALQSYFPTILQLMLTKLSDQKKRSDLFQQRFVAFYHFISARQDKGLGADFFIAVTDQVQNDVFKAIYLTMILPDTQKLPRPVDRKMAVVSYTKTLADSTAFVSRYPKGWGLTTQRLIELLVNPPVPAANDDMIPDADVEETGFGVGFTQLNTCKKPPLDLYPEIADVKAWVGQYLKDADRRHNGTIMRLVQERLTPEVKQALATYLS</sequence>
<dbReference type="GO" id="GO:0006611">
    <property type="term" value="P:protein export from nucleus"/>
    <property type="evidence" value="ECO:0007669"/>
    <property type="project" value="TreeGrafter"/>
</dbReference>
<dbReference type="InterPro" id="IPR001494">
    <property type="entry name" value="Importin-beta_N"/>
</dbReference>
<feature type="domain" description="Importin N-terminal" evidence="8">
    <location>
        <begin position="25"/>
        <end position="98"/>
    </location>
</feature>
<keyword evidence="7" id="KW-0539">Nucleus</keyword>
<protein>
    <submittedName>
        <fullName evidence="9">CAS/CSE protein</fullName>
    </submittedName>
</protein>
<comment type="caution">
    <text evidence="9">The sequence shown here is derived from an EMBL/GenBank/DDBJ whole genome shotgun (WGS) entry which is preliminary data.</text>
</comment>
<evidence type="ECO:0000256" key="5">
    <source>
        <dbReference type="ARBA" id="ARBA00022490"/>
    </source>
</evidence>
<evidence type="ECO:0000256" key="6">
    <source>
        <dbReference type="ARBA" id="ARBA00022927"/>
    </source>
</evidence>
<dbReference type="InterPro" id="IPR016024">
    <property type="entry name" value="ARM-type_fold"/>
</dbReference>
<keyword evidence="4" id="KW-0813">Transport</keyword>
<dbReference type="Pfam" id="PF03378">
    <property type="entry name" value="CAS_CSE1"/>
    <property type="match status" value="1"/>
</dbReference>
<dbReference type="SMART" id="SM00913">
    <property type="entry name" value="IBN_N"/>
    <property type="match status" value="1"/>
</dbReference>
<dbReference type="Proteomes" id="UP000481861">
    <property type="component" value="Unassembled WGS sequence"/>
</dbReference>
<comment type="subcellular location">
    <subcellularLocation>
        <location evidence="2">Cytoplasm</location>
    </subcellularLocation>
    <subcellularLocation>
        <location evidence="1">Nucleus</location>
    </subcellularLocation>
</comment>
<dbReference type="PANTHER" id="PTHR10997:SF8">
    <property type="entry name" value="EXPORTIN-2"/>
    <property type="match status" value="1"/>
</dbReference>
<gene>
    <name evidence="9" type="ORF">BDV95DRAFT_479056</name>
</gene>
<dbReference type="FunFam" id="1.25.10.10:FF:000057">
    <property type="entry name" value="Exportin-2 isoform 1"/>
    <property type="match status" value="1"/>
</dbReference>
<dbReference type="GO" id="GO:0005829">
    <property type="term" value="C:cytosol"/>
    <property type="evidence" value="ECO:0007669"/>
    <property type="project" value="TreeGrafter"/>
</dbReference>
<dbReference type="PANTHER" id="PTHR10997">
    <property type="entry name" value="IMPORTIN-7, 8, 11"/>
    <property type="match status" value="1"/>
</dbReference>